<dbReference type="InterPro" id="IPR050309">
    <property type="entry name" value="Type-B_Carboxylest/Lipase"/>
</dbReference>
<evidence type="ECO:0000256" key="2">
    <source>
        <dbReference type="ARBA" id="ARBA00022801"/>
    </source>
</evidence>
<dbReference type="Pfam" id="PF00135">
    <property type="entry name" value="COesterase"/>
    <property type="match status" value="2"/>
</dbReference>
<reference evidence="5" key="1">
    <citation type="journal article" date="2021" name="PeerJ">
        <title>Extensive microbial diversity within the chicken gut microbiome revealed by metagenomics and culture.</title>
        <authorList>
            <person name="Gilroy R."/>
            <person name="Ravi A."/>
            <person name="Getino M."/>
            <person name="Pursley I."/>
            <person name="Horton D.L."/>
            <person name="Alikhan N.F."/>
            <person name="Baker D."/>
            <person name="Gharbi K."/>
            <person name="Hall N."/>
            <person name="Watson M."/>
            <person name="Adriaenssens E.M."/>
            <person name="Foster-Nyarko E."/>
            <person name="Jarju S."/>
            <person name="Secka A."/>
            <person name="Antonio M."/>
            <person name="Oren A."/>
            <person name="Chaudhuri R.R."/>
            <person name="La Ragione R."/>
            <person name="Hildebrand F."/>
            <person name="Pallen M.J."/>
        </authorList>
    </citation>
    <scope>NUCLEOTIDE SEQUENCE</scope>
    <source>
        <strain evidence="5">CHK183-1962</strain>
    </source>
</reference>
<protein>
    <recommendedName>
        <fullName evidence="3">Carboxylic ester hydrolase</fullName>
        <ecNumber evidence="3">3.1.1.-</ecNumber>
    </recommendedName>
</protein>
<evidence type="ECO:0000259" key="4">
    <source>
        <dbReference type="Pfam" id="PF00135"/>
    </source>
</evidence>
<evidence type="ECO:0000256" key="1">
    <source>
        <dbReference type="ARBA" id="ARBA00005964"/>
    </source>
</evidence>
<dbReference type="InterPro" id="IPR029058">
    <property type="entry name" value="AB_hydrolase_fold"/>
</dbReference>
<dbReference type="SUPFAM" id="SSF53474">
    <property type="entry name" value="alpha/beta-Hydrolases"/>
    <property type="match status" value="1"/>
</dbReference>
<dbReference type="EMBL" id="DXEK01000119">
    <property type="protein sequence ID" value="HIX77350.1"/>
    <property type="molecule type" value="Genomic_DNA"/>
</dbReference>
<dbReference type="PROSITE" id="PS00122">
    <property type="entry name" value="CARBOXYLESTERASE_B_1"/>
    <property type="match status" value="1"/>
</dbReference>
<proteinExistence type="inferred from homology"/>
<dbReference type="GO" id="GO:0016787">
    <property type="term" value="F:hydrolase activity"/>
    <property type="evidence" value="ECO:0007669"/>
    <property type="project" value="UniProtKB-KW"/>
</dbReference>
<dbReference type="Proteomes" id="UP000886890">
    <property type="component" value="Unassembled WGS sequence"/>
</dbReference>
<dbReference type="InterPro" id="IPR019826">
    <property type="entry name" value="Carboxylesterase_B_AS"/>
</dbReference>
<evidence type="ECO:0000313" key="5">
    <source>
        <dbReference type="EMBL" id="HIX77350.1"/>
    </source>
</evidence>
<accession>A0A9D2BI07</accession>
<evidence type="ECO:0000256" key="3">
    <source>
        <dbReference type="RuleBase" id="RU361235"/>
    </source>
</evidence>
<feature type="domain" description="Carboxylesterase type B" evidence="4">
    <location>
        <begin position="3"/>
        <end position="323"/>
    </location>
</feature>
<name>A0A9D2BI07_9FIRM</name>
<dbReference type="EC" id="3.1.1.-" evidence="3"/>
<comment type="similarity">
    <text evidence="1 3">Belongs to the type-B carboxylesterase/lipase family.</text>
</comment>
<organism evidence="5 6">
    <name type="scientific">Candidatus Fusicatenibacter merdavium</name>
    <dbReference type="NCBI Taxonomy" id="2838600"/>
    <lineage>
        <taxon>Bacteria</taxon>
        <taxon>Bacillati</taxon>
        <taxon>Bacillota</taxon>
        <taxon>Clostridia</taxon>
        <taxon>Lachnospirales</taxon>
        <taxon>Lachnospiraceae</taxon>
        <taxon>Fusicatenibacter</taxon>
    </lineage>
</organism>
<dbReference type="PROSITE" id="PS00941">
    <property type="entry name" value="CARBOXYLESTERASE_B_2"/>
    <property type="match status" value="1"/>
</dbReference>
<comment type="caution">
    <text evidence="5">The sequence shown here is derived from an EMBL/GenBank/DDBJ whole genome shotgun (WGS) entry which is preliminary data.</text>
</comment>
<feature type="domain" description="Carboxylesterase type B" evidence="4">
    <location>
        <begin position="351"/>
        <end position="428"/>
    </location>
</feature>
<evidence type="ECO:0000313" key="6">
    <source>
        <dbReference type="Proteomes" id="UP000886890"/>
    </source>
</evidence>
<sequence>MKEVVCKYGILRGVEEGDSIVYKGIPYAKPPVGALRFCPPQEAEPWEGVRLADAFPNRSYMPVSDGTGFYDREFYSDPRYETPCSEDCLYLNIWQPKMQREHLLPVAFWIHGGGFDHGCGHEMEFDGQAYNQRGVLLVTINYRVGALGFLAHPWLAGENEDGVSGNYGLMDQIFALKWVRENIEAFGGDPENITVFGQSAGSISTQILTASPLTRSWIAKAILQSGLSYHNGVLSHLPRREAEKIGEEYVQFCGITSVEELRQADPRMLLRKQVAFGRLHPEYGLCFSPNADGVLLEDPLETVTENGRIKDIPYMIGSTKDDLWVTDGMRSQGRKGPLYESIEAWSKCLAAQGRKPPYVYYFTRALPGDSAGAFHSSELWYMFGTLPRCWRPMQREDAVLSGEMLDAWTDFMKYGDPGKSWKPYDHVQVFDLPGEKKTASRGG</sequence>
<dbReference type="PANTHER" id="PTHR11559">
    <property type="entry name" value="CARBOXYLESTERASE"/>
    <property type="match status" value="1"/>
</dbReference>
<dbReference type="AlphaFoldDB" id="A0A9D2BI07"/>
<reference evidence="5" key="2">
    <citation type="submission" date="2021-04" db="EMBL/GenBank/DDBJ databases">
        <authorList>
            <person name="Gilroy R."/>
        </authorList>
    </citation>
    <scope>NUCLEOTIDE SEQUENCE</scope>
    <source>
        <strain evidence="5">CHK183-1962</strain>
    </source>
</reference>
<dbReference type="InterPro" id="IPR019819">
    <property type="entry name" value="Carboxylesterase_B_CS"/>
</dbReference>
<dbReference type="Gene3D" id="3.40.50.1820">
    <property type="entry name" value="alpha/beta hydrolase"/>
    <property type="match status" value="2"/>
</dbReference>
<dbReference type="InterPro" id="IPR002018">
    <property type="entry name" value="CarbesteraseB"/>
</dbReference>
<keyword evidence="2 3" id="KW-0378">Hydrolase</keyword>
<gene>
    <name evidence="5" type="ORF">H9734_07130</name>
</gene>